<dbReference type="InterPro" id="IPR045865">
    <property type="entry name" value="ACT-like_dom_sf"/>
</dbReference>
<evidence type="ECO:0000256" key="19">
    <source>
        <dbReference type="PIRSR" id="PIRSR001500-2"/>
    </source>
</evidence>
<evidence type="ECO:0000256" key="17">
    <source>
        <dbReference type="ARBA" id="ARBA00031520"/>
    </source>
</evidence>
<dbReference type="EC" id="4.2.1.51" evidence="6"/>
<evidence type="ECO:0000259" key="20">
    <source>
        <dbReference type="PROSITE" id="PS51168"/>
    </source>
</evidence>
<dbReference type="Gene3D" id="3.40.190.10">
    <property type="entry name" value="Periplasmic binding protein-like II"/>
    <property type="match status" value="2"/>
</dbReference>
<evidence type="ECO:0000256" key="9">
    <source>
        <dbReference type="ARBA" id="ARBA00022490"/>
    </source>
</evidence>
<comment type="subcellular location">
    <subcellularLocation>
        <location evidence="3">Cytoplasm</location>
    </subcellularLocation>
</comment>
<evidence type="ECO:0000256" key="4">
    <source>
        <dbReference type="ARBA" id="ARBA00004741"/>
    </source>
</evidence>
<evidence type="ECO:0000313" key="24">
    <source>
        <dbReference type="Proteomes" id="UP000078383"/>
    </source>
</evidence>
<evidence type="ECO:0000256" key="12">
    <source>
        <dbReference type="ARBA" id="ARBA00023222"/>
    </source>
</evidence>
<evidence type="ECO:0000256" key="16">
    <source>
        <dbReference type="ARBA" id="ARBA00031175"/>
    </source>
</evidence>
<keyword evidence="14" id="KW-0456">Lyase</keyword>
<evidence type="ECO:0000256" key="5">
    <source>
        <dbReference type="ARBA" id="ARBA00004817"/>
    </source>
</evidence>
<dbReference type="UniPathway" id="UPA00120">
    <property type="reaction ID" value="UER00203"/>
</dbReference>
<dbReference type="InterPro" id="IPR002701">
    <property type="entry name" value="CM_II_prokaryot"/>
</dbReference>
<evidence type="ECO:0000256" key="6">
    <source>
        <dbReference type="ARBA" id="ARBA00013147"/>
    </source>
</evidence>
<evidence type="ECO:0000256" key="10">
    <source>
        <dbReference type="ARBA" id="ARBA00022605"/>
    </source>
</evidence>
<dbReference type="PROSITE" id="PS51168">
    <property type="entry name" value="CHORISMATE_MUT_2"/>
    <property type="match status" value="1"/>
</dbReference>
<dbReference type="GO" id="GO:0005737">
    <property type="term" value="C:cytoplasm"/>
    <property type="evidence" value="ECO:0007669"/>
    <property type="project" value="UniProtKB-SubCell"/>
</dbReference>
<dbReference type="SUPFAM" id="SSF48600">
    <property type="entry name" value="Chorismate mutase II"/>
    <property type="match status" value="1"/>
</dbReference>
<comment type="catalytic activity">
    <reaction evidence="18">
        <text>prephenate + H(+) = 3-phenylpyruvate + CO2 + H2O</text>
        <dbReference type="Rhea" id="RHEA:21648"/>
        <dbReference type="ChEBI" id="CHEBI:15377"/>
        <dbReference type="ChEBI" id="CHEBI:15378"/>
        <dbReference type="ChEBI" id="CHEBI:16526"/>
        <dbReference type="ChEBI" id="CHEBI:18005"/>
        <dbReference type="ChEBI" id="CHEBI:29934"/>
        <dbReference type="EC" id="4.2.1.51"/>
    </reaction>
</comment>
<protein>
    <recommendedName>
        <fullName evidence="7">Bifunctional chorismate mutase/prephenate dehydratase</fullName>
        <ecNumber evidence="6">4.2.1.51</ecNumber>
    </recommendedName>
    <alternativeName>
        <fullName evidence="17">Chorismate mutase-prephenate dehydratase</fullName>
    </alternativeName>
    <alternativeName>
        <fullName evidence="8">Prephenate dehydratase</fullName>
    </alternativeName>
    <alternativeName>
        <fullName evidence="16">p-protein</fullName>
    </alternativeName>
</protein>
<keyword evidence="15" id="KW-0511">Multifunctional enzyme</keyword>
<dbReference type="Pfam" id="PF01817">
    <property type="entry name" value="CM_2"/>
    <property type="match status" value="1"/>
</dbReference>
<dbReference type="PROSITE" id="PS51671">
    <property type="entry name" value="ACT"/>
    <property type="match status" value="1"/>
</dbReference>
<dbReference type="PIRSF" id="PIRSF001500">
    <property type="entry name" value="Chor_mut_pdt_Ppr"/>
    <property type="match status" value="1"/>
</dbReference>
<dbReference type="PANTHER" id="PTHR21022">
    <property type="entry name" value="PREPHENATE DEHYDRATASE P PROTEIN"/>
    <property type="match status" value="1"/>
</dbReference>
<comment type="pathway">
    <text evidence="5">Metabolic intermediate biosynthesis; prephenate biosynthesis; prephenate from chorismate: step 1/1.</text>
</comment>
<dbReference type="Pfam" id="PF00800">
    <property type="entry name" value="PDT"/>
    <property type="match status" value="1"/>
</dbReference>
<dbReference type="Proteomes" id="UP000078383">
    <property type="component" value="Unassembled WGS sequence"/>
</dbReference>
<comment type="catalytic activity">
    <reaction evidence="1">
        <text>chorismate = prephenate</text>
        <dbReference type="Rhea" id="RHEA:13897"/>
        <dbReference type="ChEBI" id="CHEBI:29748"/>
        <dbReference type="ChEBI" id="CHEBI:29934"/>
        <dbReference type="EC" id="5.4.99.5"/>
    </reaction>
</comment>
<dbReference type="InterPro" id="IPR018528">
    <property type="entry name" value="Preph_deHydtase_CS"/>
</dbReference>
<evidence type="ECO:0000256" key="1">
    <source>
        <dbReference type="ARBA" id="ARBA00000824"/>
    </source>
</evidence>
<evidence type="ECO:0000256" key="15">
    <source>
        <dbReference type="ARBA" id="ARBA00023268"/>
    </source>
</evidence>
<feature type="domain" description="Chorismate mutase" evidence="20">
    <location>
        <begin position="1"/>
        <end position="88"/>
    </location>
</feature>
<dbReference type="GO" id="GO:0004664">
    <property type="term" value="F:prephenate dehydratase activity"/>
    <property type="evidence" value="ECO:0007669"/>
    <property type="project" value="UniProtKB-EC"/>
</dbReference>
<dbReference type="CDD" id="cd04905">
    <property type="entry name" value="ACT_CM-PDT"/>
    <property type="match status" value="1"/>
</dbReference>
<dbReference type="Gene3D" id="3.30.70.260">
    <property type="match status" value="1"/>
</dbReference>
<comment type="function">
    <text evidence="2">Catalyzes the Claisen rearrangement of chorismate to prephenate and the decarboxylation/dehydration of prephenate to phenylpyruvate.</text>
</comment>
<dbReference type="UniPathway" id="UPA00121">
    <property type="reaction ID" value="UER00345"/>
</dbReference>
<comment type="pathway">
    <text evidence="4">Amino-acid biosynthesis; L-phenylalanine biosynthesis; phenylpyruvate from prephenate: step 1/1.</text>
</comment>
<dbReference type="InterPro" id="IPR001086">
    <property type="entry name" value="Preph_deHydtase"/>
</dbReference>
<dbReference type="GO" id="GO:0004106">
    <property type="term" value="F:chorismate mutase activity"/>
    <property type="evidence" value="ECO:0007669"/>
    <property type="project" value="UniProtKB-EC"/>
</dbReference>
<evidence type="ECO:0000313" key="23">
    <source>
        <dbReference type="EMBL" id="CUQ82909.1"/>
    </source>
</evidence>
<dbReference type="GO" id="GO:0009094">
    <property type="term" value="P:L-phenylalanine biosynthetic process"/>
    <property type="evidence" value="ECO:0007669"/>
    <property type="project" value="UniProtKB-UniPathway"/>
</dbReference>
<feature type="domain" description="Prephenate dehydratase" evidence="21">
    <location>
        <begin position="111"/>
        <end position="288"/>
    </location>
</feature>
<dbReference type="InterPro" id="IPR008242">
    <property type="entry name" value="Chor_mutase/pphenate_deHydtase"/>
</dbReference>
<gene>
    <name evidence="23" type="primary">pheA</name>
    <name evidence="23" type="ORF">ERS852502_00617</name>
</gene>
<feature type="domain" description="ACT" evidence="22">
    <location>
        <begin position="304"/>
        <end position="379"/>
    </location>
</feature>
<keyword evidence="13" id="KW-0413">Isomerase</keyword>
<evidence type="ECO:0000256" key="2">
    <source>
        <dbReference type="ARBA" id="ARBA00002364"/>
    </source>
</evidence>
<evidence type="ECO:0000256" key="8">
    <source>
        <dbReference type="ARBA" id="ARBA00021872"/>
    </source>
</evidence>
<evidence type="ECO:0000256" key="3">
    <source>
        <dbReference type="ARBA" id="ARBA00004496"/>
    </source>
</evidence>
<evidence type="ECO:0000259" key="22">
    <source>
        <dbReference type="PROSITE" id="PS51671"/>
    </source>
</evidence>
<evidence type="ECO:0000256" key="11">
    <source>
        <dbReference type="ARBA" id="ARBA00023141"/>
    </source>
</evidence>
<keyword evidence="9" id="KW-0963">Cytoplasm</keyword>
<evidence type="ECO:0000256" key="7">
    <source>
        <dbReference type="ARBA" id="ARBA00014401"/>
    </source>
</evidence>
<dbReference type="OrthoDB" id="9802281at2"/>
<keyword evidence="10" id="KW-0028">Amino-acid biosynthesis</keyword>
<accession>A0A174ZD51</accession>
<dbReference type="PANTHER" id="PTHR21022:SF19">
    <property type="entry name" value="PREPHENATE DEHYDRATASE-RELATED"/>
    <property type="match status" value="1"/>
</dbReference>
<dbReference type="AlphaFoldDB" id="A0A174ZD51"/>
<dbReference type="SMART" id="SM00830">
    <property type="entry name" value="CM_2"/>
    <property type="match status" value="1"/>
</dbReference>
<dbReference type="CDD" id="cd13631">
    <property type="entry name" value="PBP2_Ct-PDT_like"/>
    <property type="match status" value="1"/>
</dbReference>
<name>A0A174ZD51_9FIRM</name>
<reference evidence="23 24" key="1">
    <citation type="submission" date="2015-09" db="EMBL/GenBank/DDBJ databases">
        <authorList>
            <consortium name="Pathogen Informatics"/>
        </authorList>
    </citation>
    <scope>NUCLEOTIDE SEQUENCE [LARGE SCALE GENOMIC DNA]</scope>
    <source>
        <strain evidence="23 24">2789STDY5834889</strain>
    </source>
</reference>
<dbReference type="GO" id="GO:0046417">
    <property type="term" value="P:chorismate metabolic process"/>
    <property type="evidence" value="ECO:0007669"/>
    <property type="project" value="InterPro"/>
</dbReference>
<dbReference type="RefSeq" id="WP_055171106.1">
    <property type="nucleotide sequence ID" value="NZ_CAXTQR010000021.1"/>
</dbReference>
<organism evidence="23 24">
    <name type="scientific">[Ruminococcus] torques</name>
    <dbReference type="NCBI Taxonomy" id="33039"/>
    <lineage>
        <taxon>Bacteria</taxon>
        <taxon>Bacillati</taxon>
        <taxon>Bacillota</taxon>
        <taxon>Clostridia</taxon>
        <taxon>Lachnospirales</taxon>
        <taxon>Lachnospiraceae</taxon>
        <taxon>Mediterraneibacter</taxon>
    </lineage>
</organism>
<evidence type="ECO:0000256" key="13">
    <source>
        <dbReference type="ARBA" id="ARBA00023235"/>
    </source>
</evidence>
<proteinExistence type="predicted"/>
<dbReference type="SUPFAM" id="SSF55021">
    <property type="entry name" value="ACT-like"/>
    <property type="match status" value="1"/>
</dbReference>
<feature type="site" description="Essential for prephenate dehydratase activity" evidence="19">
    <location>
        <position position="281"/>
    </location>
</feature>
<evidence type="ECO:0000259" key="21">
    <source>
        <dbReference type="PROSITE" id="PS51171"/>
    </source>
</evidence>
<dbReference type="SUPFAM" id="SSF53850">
    <property type="entry name" value="Periplasmic binding protein-like II"/>
    <property type="match status" value="1"/>
</dbReference>
<keyword evidence="11" id="KW-0057">Aromatic amino acid biosynthesis</keyword>
<evidence type="ECO:0000256" key="18">
    <source>
        <dbReference type="ARBA" id="ARBA00047848"/>
    </source>
</evidence>
<dbReference type="InterPro" id="IPR036263">
    <property type="entry name" value="Chorismate_II_sf"/>
</dbReference>
<keyword evidence="12" id="KW-0584">Phenylalanine biosynthesis</keyword>
<sequence length="380" mass="42822">MATLEELRVELDKIDNQMVELYQKRMNVCREVGDYKVKAGRKVYDRQREQEKLADVASKVDNDFDKNGVRELYTQLMSMSRKLQYQKLVEAGALGRLPFIQIDSLEKDTARVVFQGTEGAYGEAAMHQFFGEDVNCFHVRTFRDAMTAIEEGAADYAVLPIENSSAGPVNEMYDLLDEFENYIVAETILPVVHTLSGLPGTTLTDIKRVYSKAEALMQTTGFLNDHAEWQQISVVNTAIAAQKVVKDGDKAQAAVCSAYAAKIHGLEVLADNINDEPDNCTRFIVVTNQKVYLKHASKISIEFELPHQSGSQSGSLYDLLSHFVYNNINMTKIESRPVKGKQWEYRFFVDFDGSLEDAAVKNALRGLREEATNLRILGNY</sequence>
<dbReference type="NCBIfam" id="NF008865">
    <property type="entry name" value="PRK11898.1"/>
    <property type="match status" value="1"/>
</dbReference>
<dbReference type="InterPro" id="IPR002912">
    <property type="entry name" value="ACT_dom"/>
</dbReference>
<dbReference type="EMBL" id="CZBX01000002">
    <property type="protein sequence ID" value="CUQ82909.1"/>
    <property type="molecule type" value="Genomic_DNA"/>
</dbReference>
<dbReference type="InterPro" id="IPR036979">
    <property type="entry name" value="CM_dom_sf"/>
</dbReference>
<evidence type="ECO:0000256" key="14">
    <source>
        <dbReference type="ARBA" id="ARBA00023239"/>
    </source>
</evidence>
<dbReference type="PROSITE" id="PS00858">
    <property type="entry name" value="PREPHENATE_DEHYDR_2"/>
    <property type="match status" value="1"/>
</dbReference>
<dbReference type="Gene3D" id="1.20.59.10">
    <property type="entry name" value="Chorismate mutase"/>
    <property type="match status" value="1"/>
</dbReference>
<dbReference type="PROSITE" id="PS51171">
    <property type="entry name" value="PREPHENATE_DEHYDR_3"/>
    <property type="match status" value="1"/>
</dbReference>